<reference evidence="2 4" key="3">
    <citation type="submission" date="2019-07" db="EMBL/GenBank/DDBJ databases">
        <title>Whole genome shotgun sequence of Methylobacterium oxalidis NBRC 107715.</title>
        <authorList>
            <person name="Hosoyama A."/>
            <person name="Uohara A."/>
            <person name="Ohji S."/>
            <person name="Ichikawa N."/>
        </authorList>
    </citation>
    <scope>NUCLEOTIDE SEQUENCE [LARGE SCALE GENOMIC DNA]</scope>
    <source>
        <strain evidence="2 4">NBRC 107715</strain>
    </source>
</reference>
<gene>
    <name evidence="3" type="ORF">GCM10007888_36540</name>
    <name evidence="2" type="ORF">MOX02_19080</name>
</gene>
<evidence type="ECO:0000256" key="1">
    <source>
        <dbReference type="SAM" id="MobiDB-lite"/>
    </source>
</evidence>
<dbReference type="Proteomes" id="UP001156856">
    <property type="component" value="Unassembled WGS sequence"/>
</dbReference>
<dbReference type="EMBL" id="BJZU01000029">
    <property type="protein sequence ID" value="GEP03870.1"/>
    <property type="molecule type" value="Genomic_DNA"/>
</dbReference>
<name>A0A512J1M1_9HYPH</name>
<reference evidence="3" key="1">
    <citation type="journal article" date="2014" name="Int. J. Syst. Evol. Microbiol.">
        <title>Complete genome of a new Firmicutes species belonging to the dominant human colonic microbiota ('Ruminococcus bicirculans') reveals two chromosomes and a selective capacity to utilize plant glucans.</title>
        <authorList>
            <consortium name="NISC Comparative Sequencing Program"/>
            <person name="Wegmann U."/>
            <person name="Louis P."/>
            <person name="Goesmann A."/>
            <person name="Henrissat B."/>
            <person name="Duncan S.H."/>
            <person name="Flint H.J."/>
        </authorList>
    </citation>
    <scope>NUCLEOTIDE SEQUENCE</scope>
    <source>
        <strain evidence="3">NBRC 107715</strain>
    </source>
</reference>
<reference evidence="3" key="4">
    <citation type="submission" date="2023-01" db="EMBL/GenBank/DDBJ databases">
        <title>Draft genome sequence of Methylobacterium oxalidis strain NBRC 107715.</title>
        <authorList>
            <person name="Sun Q."/>
            <person name="Mori K."/>
        </authorList>
    </citation>
    <scope>NUCLEOTIDE SEQUENCE</scope>
    <source>
        <strain evidence="3">NBRC 107715</strain>
    </source>
</reference>
<accession>A0A512J1M1</accession>
<feature type="compositionally biased region" description="Basic and acidic residues" evidence="1">
    <location>
        <begin position="39"/>
        <end position="52"/>
    </location>
</feature>
<organism evidence="2 4">
    <name type="scientific">Methylobacterium oxalidis</name>
    <dbReference type="NCBI Taxonomy" id="944322"/>
    <lineage>
        <taxon>Bacteria</taxon>
        <taxon>Pseudomonadati</taxon>
        <taxon>Pseudomonadota</taxon>
        <taxon>Alphaproteobacteria</taxon>
        <taxon>Hyphomicrobiales</taxon>
        <taxon>Methylobacteriaceae</taxon>
        <taxon>Methylobacterium</taxon>
    </lineage>
</organism>
<evidence type="ECO:0000313" key="2">
    <source>
        <dbReference type="EMBL" id="GEP03870.1"/>
    </source>
</evidence>
<keyword evidence="5" id="KW-1185">Reference proteome</keyword>
<comment type="caution">
    <text evidence="2">The sequence shown here is derived from an EMBL/GenBank/DDBJ whole genome shotgun (WGS) entry which is preliminary data.</text>
</comment>
<dbReference type="RefSeq" id="WP_238178980.1">
    <property type="nucleotide sequence ID" value="NZ_BJZU01000029.1"/>
</dbReference>
<dbReference type="EMBL" id="BSPK01000067">
    <property type="protein sequence ID" value="GLS65272.1"/>
    <property type="molecule type" value="Genomic_DNA"/>
</dbReference>
<feature type="region of interest" description="Disordered" evidence="1">
    <location>
        <begin position="1"/>
        <end position="53"/>
    </location>
</feature>
<sequence length="109" mass="11703">MAKADRHNMGPGAQGKGTGTGAMTELPEGILPENSVLSNRDKSRHSDERGLDGRYVQTEQYHDHAGARRNFDRTATAEAQARNDYSAAATFTGPASRMISSAAARARRA</sequence>
<evidence type="ECO:0000313" key="3">
    <source>
        <dbReference type="EMBL" id="GLS65272.1"/>
    </source>
</evidence>
<dbReference type="Proteomes" id="UP000321960">
    <property type="component" value="Unassembled WGS sequence"/>
</dbReference>
<evidence type="ECO:0000313" key="4">
    <source>
        <dbReference type="Proteomes" id="UP000321960"/>
    </source>
</evidence>
<reference evidence="5" key="2">
    <citation type="journal article" date="2019" name="Int. J. Syst. Evol. Microbiol.">
        <title>The Global Catalogue of Microorganisms (GCM) 10K type strain sequencing project: providing services to taxonomists for standard genome sequencing and annotation.</title>
        <authorList>
            <consortium name="The Broad Institute Genomics Platform"/>
            <consortium name="The Broad Institute Genome Sequencing Center for Infectious Disease"/>
            <person name="Wu L."/>
            <person name="Ma J."/>
        </authorList>
    </citation>
    <scope>NUCLEOTIDE SEQUENCE [LARGE SCALE GENOMIC DNA]</scope>
    <source>
        <strain evidence="5">NBRC 107715</strain>
    </source>
</reference>
<protein>
    <submittedName>
        <fullName evidence="2">Uncharacterized protein</fullName>
    </submittedName>
</protein>
<proteinExistence type="predicted"/>
<dbReference type="AlphaFoldDB" id="A0A512J1M1"/>
<evidence type="ECO:0000313" key="5">
    <source>
        <dbReference type="Proteomes" id="UP001156856"/>
    </source>
</evidence>